<evidence type="ECO:0000313" key="7">
    <source>
        <dbReference type="Proteomes" id="UP000237440"/>
    </source>
</evidence>
<feature type="domain" description="Solute-binding protein family 3/N-terminal" evidence="5">
    <location>
        <begin position="36"/>
        <end position="262"/>
    </location>
</feature>
<keyword evidence="3 4" id="KW-0732">Signal</keyword>
<feature type="chain" id="PRO_5015709717" evidence="4">
    <location>
        <begin position="26"/>
        <end position="269"/>
    </location>
</feature>
<keyword evidence="7" id="KW-1185">Reference proteome</keyword>
<feature type="signal peptide" evidence="4">
    <location>
        <begin position="1"/>
        <end position="25"/>
    </location>
</feature>
<accession>A0A2S3VR60</accession>
<dbReference type="SMART" id="SM00062">
    <property type="entry name" value="PBPb"/>
    <property type="match status" value="1"/>
</dbReference>
<organism evidence="6 7">
    <name type="scientific">Pseudomonas laurylsulfativorans</name>
    <dbReference type="NCBI Taxonomy" id="1943631"/>
    <lineage>
        <taxon>Bacteria</taxon>
        <taxon>Pseudomonadati</taxon>
        <taxon>Pseudomonadota</taxon>
        <taxon>Gammaproteobacteria</taxon>
        <taxon>Pseudomonadales</taxon>
        <taxon>Pseudomonadaceae</taxon>
        <taxon>Pseudomonas</taxon>
    </lineage>
</organism>
<dbReference type="Proteomes" id="UP000237440">
    <property type="component" value="Unassembled WGS sequence"/>
</dbReference>
<evidence type="ECO:0000256" key="3">
    <source>
        <dbReference type="ARBA" id="ARBA00022729"/>
    </source>
</evidence>
<proteinExistence type="inferred from homology"/>
<evidence type="ECO:0000256" key="4">
    <source>
        <dbReference type="SAM" id="SignalP"/>
    </source>
</evidence>
<name>A0A2S3VR60_9PSED</name>
<dbReference type="EMBL" id="MUJK01000003">
    <property type="protein sequence ID" value="POF42445.1"/>
    <property type="molecule type" value="Genomic_DNA"/>
</dbReference>
<comment type="similarity">
    <text evidence="1">Belongs to the bacterial solute-binding protein 3 family.</text>
</comment>
<keyword evidence="2" id="KW-0813">Transport</keyword>
<dbReference type="PANTHER" id="PTHR30085:SF6">
    <property type="entry name" value="ABC TRANSPORTER GLUTAMINE-BINDING PROTEIN GLNH"/>
    <property type="match status" value="1"/>
</dbReference>
<dbReference type="GO" id="GO:0006865">
    <property type="term" value="P:amino acid transport"/>
    <property type="evidence" value="ECO:0007669"/>
    <property type="project" value="TreeGrafter"/>
</dbReference>
<dbReference type="InterPro" id="IPR051455">
    <property type="entry name" value="Bact_solute-bind_prot3"/>
</dbReference>
<dbReference type="PANTHER" id="PTHR30085">
    <property type="entry name" value="AMINO ACID ABC TRANSPORTER PERMEASE"/>
    <property type="match status" value="1"/>
</dbReference>
<dbReference type="GO" id="GO:0005576">
    <property type="term" value="C:extracellular region"/>
    <property type="evidence" value="ECO:0007669"/>
    <property type="project" value="TreeGrafter"/>
</dbReference>
<dbReference type="GO" id="GO:0030288">
    <property type="term" value="C:outer membrane-bounded periplasmic space"/>
    <property type="evidence" value="ECO:0007669"/>
    <property type="project" value="TreeGrafter"/>
</dbReference>
<gene>
    <name evidence="6" type="ORF">B0D71_13595</name>
</gene>
<protein>
    <submittedName>
        <fullName evidence="6">Amino acid ABC transporter</fullName>
    </submittedName>
</protein>
<evidence type="ECO:0000256" key="2">
    <source>
        <dbReference type="ARBA" id="ARBA00022448"/>
    </source>
</evidence>
<dbReference type="InterPro" id="IPR001638">
    <property type="entry name" value="Solute-binding_3/MltF_N"/>
</dbReference>
<comment type="caution">
    <text evidence="6">The sequence shown here is derived from an EMBL/GenBank/DDBJ whole genome shotgun (WGS) entry which is preliminary data.</text>
</comment>
<dbReference type="Gene3D" id="3.40.190.10">
    <property type="entry name" value="Periplasmic binding protein-like II"/>
    <property type="match status" value="2"/>
</dbReference>
<evidence type="ECO:0000313" key="6">
    <source>
        <dbReference type="EMBL" id="POF42445.1"/>
    </source>
</evidence>
<dbReference type="OrthoDB" id="7241844at2"/>
<dbReference type="SUPFAM" id="SSF53850">
    <property type="entry name" value="Periplasmic binding protein-like II"/>
    <property type="match status" value="1"/>
</dbReference>
<evidence type="ECO:0000256" key="1">
    <source>
        <dbReference type="ARBA" id="ARBA00010333"/>
    </source>
</evidence>
<dbReference type="RefSeq" id="WP_103395236.1">
    <property type="nucleotide sequence ID" value="NZ_MUJK01000003.1"/>
</dbReference>
<evidence type="ECO:0000259" key="5">
    <source>
        <dbReference type="SMART" id="SM00062"/>
    </source>
</evidence>
<dbReference type="Pfam" id="PF00497">
    <property type="entry name" value="SBP_bac_3"/>
    <property type="match status" value="1"/>
</dbReference>
<sequence length="269" mass="29542">MKASQKLSITAAMVAIMTVATPVMADKLDDVISSGELKCGVMLDYPPNGFRDSANNPAGYDVEYCLDLAKALGVKPMIVETSSPQRIPALLSSQVDISIASATITLERAKTVAFTTPYSSYSFVVVSRKDSNIKSFDDLKGKKVAGVRGAAEDALFQAYFKQWNDAEGKYLTVSNDSDRNLALAQGKVDAFIVNVQAAIELTKLPQFQAFHTCCDAPFPKDTVGMMVTRDSTDFLRFTNLFLHQQQVTGRYTELYKKWYQADAPALDKL</sequence>
<reference evidence="7" key="1">
    <citation type="submission" date="2017-02" db="EMBL/GenBank/DDBJ databases">
        <authorList>
            <person name="Furmanczyk E.M."/>
        </authorList>
    </citation>
    <scope>NUCLEOTIDE SEQUENCE [LARGE SCALE GENOMIC DNA]</scope>
    <source>
        <strain evidence="7">AP3_22</strain>
    </source>
</reference>
<dbReference type="AlphaFoldDB" id="A0A2S3VR60"/>